<name>A0ABS3QBB7_9BACT</name>
<organism evidence="1 2">
    <name type="scientific">Hymenobacter negativus</name>
    <dbReference type="NCBI Taxonomy" id="2795026"/>
    <lineage>
        <taxon>Bacteria</taxon>
        <taxon>Pseudomonadati</taxon>
        <taxon>Bacteroidota</taxon>
        <taxon>Cytophagia</taxon>
        <taxon>Cytophagales</taxon>
        <taxon>Hymenobacteraceae</taxon>
        <taxon>Hymenobacter</taxon>
    </lineage>
</organism>
<evidence type="ECO:0000313" key="2">
    <source>
        <dbReference type="Proteomes" id="UP000664369"/>
    </source>
</evidence>
<reference evidence="1 2" key="1">
    <citation type="submission" date="2021-03" db="EMBL/GenBank/DDBJ databases">
        <authorList>
            <person name="Kim M.K."/>
        </authorList>
    </citation>
    <scope>NUCLEOTIDE SEQUENCE [LARGE SCALE GENOMIC DNA]</scope>
    <source>
        <strain evidence="1 2">BT442</strain>
    </source>
</reference>
<proteinExistence type="predicted"/>
<comment type="caution">
    <text evidence="1">The sequence shown here is derived from an EMBL/GenBank/DDBJ whole genome shotgun (WGS) entry which is preliminary data.</text>
</comment>
<dbReference type="RefSeq" id="WP_208173938.1">
    <property type="nucleotide sequence ID" value="NZ_JAGETZ010000002.1"/>
</dbReference>
<protein>
    <submittedName>
        <fullName evidence="1">Uncharacterized protein</fullName>
    </submittedName>
</protein>
<evidence type="ECO:0000313" key="1">
    <source>
        <dbReference type="EMBL" id="MBO2008406.1"/>
    </source>
</evidence>
<dbReference type="EMBL" id="JAGETZ010000002">
    <property type="protein sequence ID" value="MBO2008406.1"/>
    <property type="molecule type" value="Genomic_DNA"/>
</dbReference>
<dbReference type="Proteomes" id="UP000664369">
    <property type="component" value="Unassembled WGS sequence"/>
</dbReference>
<gene>
    <name evidence="1" type="ORF">J4E00_05030</name>
</gene>
<sequence length="89" mass="9899">MENSIGSFLVDDAFRITGRGWVLTGAVKGQIEIGYRLDFGSEVVLHVSGVEMLRKFNTDNFGLLISNQFKLRQELIDLNIIGATAQILQ</sequence>
<accession>A0ABS3QBB7</accession>
<keyword evidence="2" id="KW-1185">Reference proteome</keyword>